<evidence type="ECO:0000313" key="1">
    <source>
        <dbReference type="EMBL" id="KAH3755007.1"/>
    </source>
</evidence>
<name>A0A9D4DW00_DREPO</name>
<protein>
    <submittedName>
        <fullName evidence="2">Uncharacterized protein</fullName>
    </submittedName>
</protein>
<dbReference type="AlphaFoldDB" id="A0A9D4DW00"/>
<keyword evidence="3" id="KW-1185">Reference proteome</keyword>
<accession>A0A9D4DW00</accession>
<dbReference type="Proteomes" id="UP000828390">
    <property type="component" value="Unassembled WGS sequence"/>
</dbReference>
<reference evidence="2" key="2">
    <citation type="submission" date="2020-11" db="EMBL/GenBank/DDBJ databases">
        <authorList>
            <person name="McCartney M.A."/>
            <person name="Auch B."/>
            <person name="Kono T."/>
            <person name="Mallez S."/>
            <person name="Becker A."/>
            <person name="Gohl D.M."/>
            <person name="Silverstein K.A.T."/>
            <person name="Koren S."/>
            <person name="Bechman K.B."/>
            <person name="Herman A."/>
            <person name="Abrahante J.E."/>
            <person name="Garbe J."/>
        </authorList>
    </citation>
    <scope>NUCLEOTIDE SEQUENCE</scope>
    <source>
        <strain evidence="2">Duluth1</strain>
        <tissue evidence="2">Whole animal</tissue>
    </source>
</reference>
<organism evidence="2 3">
    <name type="scientific">Dreissena polymorpha</name>
    <name type="common">Zebra mussel</name>
    <name type="synonym">Mytilus polymorpha</name>
    <dbReference type="NCBI Taxonomy" id="45954"/>
    <lineage>
        <taxon>Eukaryota</taxon>
        <taxon>Metazoa</taxon>
        <taxon>Spiralia</taxon>
        <taxon>Lophotrochozoa</taxon>
        <taxon>Mollusca</taxon>
        <taxon>Bivalvia</taxon>
        <taxon>Autobranchia</taxon>
        <taxon>Heteroconchia</taxon>
        <taxon>Euheterodonta</taxon>
        <taxon>Imparidentia</taxon>
        <taxon>Neoheterodontei</taxon>
        <taxon>Myida</taxon>
        <taxon>Dreissenoidea</taxon>
        <taxon>Dreissenidae</taxon>
        <taxon>Dreissena</taxon>
    </lineage>
</organism>
<evidence type="ECO:0000313" key="2">
    <source>
        <dbReference type="EMBL" id="KAH3755029.1"/>
    </source>
</evidence>
<evidence type="ECO:0000313" key="3">
    <source>
        <dbReference type="Proteomes" id="UP000828390"/>
    </source>
</evidence>
<gene>
    <name evidence="1" type="ORF">DPMN_189688</name>
    <name evidence="2" type="ORF">DPMN_189710</name>
</gene>
<proteinExistence type="predicted"/>
<dbReference type="EMBL" id="JAIWYP010000010">
    <property type="protein sequence ID" value="KAH3755007.1"/>
    <property type="molecule type" value="Genomic_DNA"/>
</dbReference>
<reference evidence="2" key="1">
    <citation type="journal article" date="2019" name="bioRxiv">
        <title>The Genome of the Zebra Mussel, Dreissena polymorpha: A Resource for Invasive Species Research.</title>
        <authorList>
            <person name="McCartney M.A."/>
            <person name="Auch B."/>
            <person name="Kono T."/>
            <person name="Mallez S."/>
            <person name="Zhang Y."/>
            <person name="Obille A."/>
            <person name="Becker A."/>
            <person name="Abrahante J.E."/>
            <person name="Garbe J."/>
            <person name="Badalamenti J.P."/>
            <person name="Herman A."/>
            <person name="Mangelson H."/>
            <person name="Liachko I."/>
            <person name="Sullivan S."/>
            <person name="Sone E.D."/>
            <person name="Koren S."/>
            <person name="Silverstein K.A.T."/>
            <person name="Beckman K.B."/>
            <person name="Gohl D.M."/>
        </authorList>
    </citation>
    <scope>NUCLEOTIDE SEQUENCE</scope>
    <source>
        <strain evidence="2">Duluth1</strain>
        <tissue evidence="2">Whole animal</tissue>
    </source>
</reference>
<dbReference type="EMBL" id="JAIWYP010000010">
    <property type="protein sequence ID" value="KAH3755029.1"/>
    <property type="molecule type" value="Genomic_DNA"/>
</dbReference>
<comment type="caution">
    <text evidence="2">The sequence shown here is derived from an EMBL/GenBank/DDBJ whole genome shotgun (WGS) entry which is preliminary data.</text>
</comment>
<sequence length="89" mass="10031">MPTLFMSAKDKSTLGHSCTGKAKTGHKINLITTRHSRLDFRPEHCYIGKHKHGCQTFAIRLKHCYIGKHRHGYQTATSANTGTVIRRSP</sequence>